<keyword evidence="4 9" id="KW-1003">Cell membrane</keyword>
<keyword evidence="6 9" id="KW-0812">Transmembrane</keyword>
<evidence type="ECO:0000256" key="2">
    <source>
        <dbReference type="ARBA" id="ARBA00004953"/>
    </source>
</evidence>
<evidence type="ECO:0000313" key="10">
    <source>
        <dbReference type="EMBL" id="PYZ92311.1"/>
    </source>
</evidence>
<comment type="subcellular location">
    <subcellularLocation>
        <location evidence="1 9">Cell membrane</location>
        <topology evidence="1 9">Multi-pass membrane protein</topology>
    </subcellularLocation>
</comment>
<dbReference type="GO" id="GO:0009236">
    <property type="term" value="P:cobalamin biosynthetic process"/>
    <property type="evidence" value="ECO:0007669"/>
    <property type="project" value="UniProtKB-UniRule"/>
</dbReference>
<comment type="similarity">
    <text evidence="3 9">Belongs to the CobD/CbiB family.</text>
</comment>
<keyword evidence="7 9" id="KW-1133">Transmembrane helix</keyword>
<evidence type="ECO:0000256" key="1">
    <source>
        <dbReference type="ARBA" id="ARBA00004651"/>
    </source>
</evidence>
<evidence type="ECO:0000256" key="3">
    <source>
        <dbReference type="ARBA" id="ARBA00006263"/>
    </source>
</evidence>
<dbReference type="PANTHER" id="PTHR34308:SF1">
    <property type="entry name" value="COBALAMIN BIOSYNTHESIS PROTEIN CBIB"/>
    <property type="match status" value="1"/>
</dbReference>
<dbReference type="EMBL" id="PDOD01000004">
    <property type="protein sequence ID" value="PYZ92311.1"/>
    <property type="molecule type" value="Genomic_DNA"/>
</dbReference>
<dbReference type="Proteomes" id="UP000248214">
    <property type="component" value="Unassembled WGS sequence"/>
</dbReference>
<evidence type="ECO:0000313" key="11">
    <source>
        <dbReference type="Proteomes" id="UP000248214"/>
    </source>
</evidence>
<gene>
    <name evidence="9 10" type="primary">cobD</name>
    <name evidence="10" type="ORF">CR194_15875</name>
</gene>
<comment type="caution">
    <text evidence="10">The sequence shown here is derived from an EMBL/GenBank/DDBJ whole genome shotgun (WGS) entry which is preliminary data.</text>
</comment>
<dbReference type="GO" id="GO:0015420">
    <property type="term" value="F:ABC-type vitamin B12 transporter activity"/>
    <property type="evidence" value="ECO:0007669"/>
    <property type="project" value="UniProtKB-UniRule"/>
</dbReference>
<dbReference type="PANTHER" id="PTHR34308">
    <property type="entry name" value="COBALAMIN BIOSYNTHESIS PROTEIN CBIB"/>
    <property type="match status" value="1"/>
</dbReference>
<dbReference type="OrthoDB" id="9811967at2"/>
<comment type="function">
    <text evidence="9">Converts cobyric acid to cobinamide by the addition of aminopropanol on the F carboxylic group.</text>
</comment>
<keyword evidence="11" id="KW-1185">Reference proteome</keyword>
<evidence type="ECO:0000256" key="5">
    <source>
        <dbReference type="ARBA" id="ARBA00022573"/>
    </source>
</evidence>
<dbReference type="NCBIfam" id="TIGR00380">
    <property type="entry name" value="cobal_cbiB"/>
    <property type="match status" value="1"/>
</dbReference>
<keyword evidence="8 9" id="KW-0472">Membrane</keyword>
<feature type="transmembrane region" description="Helical" evidence="9">
    <location>
        <begin position="56"/>
        <end position="77"/>
    </location>
</feature>
<reference evidence="10 11" key="1">
    <citation type="submission" date="2017-10" db="EMBL/GenBank/DDBJ databases">
        <title>Bacillus sp. nov., a halophilic bacterium isolated from a Keqin Lake.</title>
        <authorList>
            <person name="Wang H."/>
        </authorList>
    </citation>
    <scope>NUCLEOTIDE SEQUENCE [LARGE SCALE GENOMIC DNA]</scope>
    <source>
        <strain evidence="10 11">KQ-12</strain>
    </source>
</reference>
<evidence type="ECO:0000256" key="8">
    <source>
        <dbReference type="ARBA" id="ARBA00023136"/>
    </source>
</evidence>
<dbReference type="Pfam" id="PF03186">
    <property type="entry name" value="CobD_Cbib"/>
    <property type="match status" value="1"/>
</dbReference>
<dbReference type="GO" id="GO:0048472">
    <property type="term" value="F:threonine-phosphate decarboxylase activity"/>
    <property type="evidence" value="ECO:0007669"/>
    <property type="project" value="InterPro"/>
</dbReference>
<evidence type="ECO:0000256" key="9">
    <source>
        <dbReference type="HAMAP-Rule" id="MF_00024"/>
    </source>
</evidence>
<feature type="transmembrane region" description="Helical" evidence="9">
    <location>
        <begin position="299"/>
        <end position="320"/>
    </location>
</feature>
<organism evidence="10 11">
    <name type="scientific">Salipaludibacillus keqinensis</name>
    <dbReference type="NCBI Taxonomy" id="2045207"/>
    <lineage>
        <taxon>Bacteria</taxon>
        <taxon>Bacillati</taxon>
        <taxon>Bacillota</taxon>
        <taxon>Bacilli</taxon>
        <taxon>Bacillales</taxon>
        <taxon>Bacillaceae</taxon>
    </lineage>
</organism>
<proteinExistence type="inferred from homology"/>
<feature type="transmembrane region" description="Helical" evidence="9">
    <location>
        <begin position="83"/>
        <end position="102"/>
    </location>
</feature>
<accession>A0A323TA77</accession>
<evidence type="ECO:0000256" key="4">
    <source>
        <dbReference type="ARBA" id="ARBA00022475"/>
    </source>
</evidence>
<comment type="caution">
    <text evidence="9">Lacks conserved residue(s) required for the propagation of feature annotation.</text>
</comment>
<sequence>MEALLNVTVLIILAAILLDLLIGDPKWLPHPVVGYGKGISFLDKKLNHGSGRRRKIYGILMAVMVVTVVYSLSFSLIYLAFRIHLLAGLILEVYFISTTIAIRGLREAALKVAIPLAKGDFTEARFQLGMIVGRDTDKLSESEIVRGTVETVAENTVDGITAPLFWAFIGGGPLAMAYRAINTLDSMVGYKNEKYSDFGWFSARLDDVANWLPARMTSFTIWLASFCVLGSRKKHAIHVTWKDATKHPSPNSGWSEAMVAGLIGVQLGGRNEYKGVVSNRAKMGVPLETLTCDHINKSLIYMHGGWILFFIFFSLIWISLS</sequence>
<evidence type="ECO:0000256" key="7">
    <source>
        <dbReference type="ARBA" id="ARBA00022989"/>
    </source>
</evidence>
<dbReference type="RefSeq" id="WP_110610842.1">
    <property type="nucleotide sequence ID" value="NZ_PDOD01000004.1"/>
</dbReference>
<keyword evidence="5 9" id="KW-0169">Cobalamin biosynthesis</keyword>
<comment type="pathway">
    <text evidence="2 9">Cofactor biosynthesis; adenosylcobalamin biosynthesis.</text>
</comment>
<evidence type="ECO:0000256" key="6">
    <source>
        <dbReference type="ARBA" id="ARBA00022692"/>
    </source>
</evidence>
<feature type="transmembrane region" description="Helical" evidence="9">
    <location>
        <begin position="6"/>
        <end position="22"/>
    </location>
</feature>
<dbReference type="InterPro" id="IPR004485">
    <property type="entry name" value="Cobalamin_biosynth_CobD/CbiB"/>
</dbReference>
<dbReference type="UniPathway" id="UPA00148"/>
<dbReference type="AlphaFoldDB" id="A0A323TA77"/>
<dbReference type="GO" id="GO:0005886">
    <property type="term" value="C:plasma membrane"/>
    <property type="evidence" value="ECO:0007669"/>
    <property type="project" value="UniProtKB-SubCell"/>
</dbReference>
<name>A0A323TA77_9BACI</name>
<dbReference type="HAMAP" id="MF_00024">
    <property type="entry name" value="CobD_CbiB"/>
    <property type="match status" value="1"/>
</dbReference>
<protein>
    <recommendedName>
        <fullName evidence="9">Cobalamin biosynthesis protein CobD</fullName>
    </recommendedName>
</protein>